<dbReference type="GO" id="GO:0016020">
    <property type="term" value="C:membrane"/>
    <property type="evidence" value="ECO:0007669"/>
    <property type="project" value="UniProtKB-SubCell"/>
</dbReference>
<protein>
    <submittedName>
        <fullName evidence="6">DoxX family membrane protein</fullName>
    </submittedName>
</protein>
<dbReference type="InterPro" id="IPR032808">
    <property type="entry name" value="DoxX"/>
</dbReference>
<evidence type="ECO:0000256" key="1">
    <source>
        <dbReference type="ARBA" id="ARBA00004141"/>
    </source>
</evidence>
<dbReference type="AlphaFoldDB" id="A0A3B0CB42"/>
<dbReference type="Proteomes" id="UP000276603">
    <property type="component" value="Unassembled WGS sequence"/>
</dbReference>
<organism evidence="6 7">
    <name type="scientific">Ulvibacterium marinum</name>
    <dbReference type="NCBI Taxonomy" id="2419782"/>
    <lineage>
        <taxon>Bacteria</taxon>
        <taxon>Pseudomonadati</taxon>
        <taxon>Bacteroidota</taxon>
        <taxon>Flavobacteriia</taxon>
        <taxon>Flavobacteriales</taxon>
        <taxon>Flavobacteriaceae</taxon>
        <taxon>Ulvibacterium</taxon>
    </lineage>
</organism>
<feature type="transmembrane region" description="Helical" evidence="5">
    <location>
        <begin position="56"/>
        <end position="74"/>
    </location>
</feature>
<dbReference type="EMBL" id="RBCJ01000002">
    <property type="protein sequence ID" value="RKN81904.1"/>
    <property type="molecule type" value="Genomic_DNA"/>
</dbReference>
<keyword evidence="2 5" id="KW-0812">Transmembrane</keyword>
<sequence>MLKFFPGVSPAETIAMDTIHELTLGLMRPDISLILLAIWETGLGLLLIFGLLNRFAITLALVHMILTFTPFLFFPELTFTKAPFGLTLLGQYIMKNIVFLGLLVFLLDKERKKKKEI</sequence>
<evidence type="ECO:0000256" key="4">
    <source>
        <dbReference type="ARBA" id="ARBA00023136"/>
    </source>
</evidence>
<evidence type="ECO:0000313" key="6">
    <source>
        <dbReference type="EMBL" id="RKN81904.1"/>
    </source>
</evidence>
<keyword evidence="4 5" id="KW-0472">Membrane</keyword>
<evidence type="ECO:0000256" key="5">
    <source>
        <dbReference type="SAM" id="Phobius"/>
    </source>
</evidence>
<comment type="subcellular location">
    <subcellularLocation>
        <location evidence="1">Membrane</location>
        <topology evidence="1">Multi-pass membrane protein</topology>
    </subcellularLocation>
</comment>
<name>A0A3B0CB42_9FLAO</name>
<comment type="caution">
    <text evidence="6">The sequence shown here is derived from an EMBL/GenBank/DDBJ whole genome shotgun (WGS) entry which is preliminary data.</text>
</comment>
<evidence type="ECO:0000256" key="3">
    <source>
        <dbReference type="ARBA" id="ARBA00022989"/>
    </source>
</evidence>
<evidence type="ECO:0000256" key="2">
    <source>
        <dbReference type="ARBA" id="ARBA00022692"/>
    </source>
</evidence>
<evidence type="ECO:0000313" key="7">
    <source>
        <dbReference type="Proteomes" id="UP000276603"/>
    </source>
</evidence>
<keyword evidence="3 5" id="KW-1133">Transmembrane helix</keyword>
<gene>
    <name evidence="6" type="ORF">D7Z94_12645</name>
</gene>
<dbReference type="Pfam" id="PF07681">
    <property type="entry name" value="DoxX"/>
    <property type="match status" value="1"/>
</dbReference>
<accession>A0A3B0CB42</accession>
<proteinExistence type="predicted"/>
<feature type="transmembrane region" description="Helical" evidence="5">
    <location>
        <begin position="31"/>
        <end position="49"/>
    </location>
</feature>
<reference evidence="6 7" key="1">
    <citation type="submission" date="2018-10" db="EMBL/GenBank/DDBJ databases">
        <title>Ulvibacterium marinum gen. nov., sp. nov., a novel marine bacterium of the family Flavobacteriaceae, isolated from a culture of the green alga Ulva prolifera.</title>
        <authorList>
            <person name="Zhang Z."/>
        </authorList>
    </citation>
    <scope>NUCLEOTIDE SEQUENCE [LARGE SCALE GENOMIC DNA]</scope>
    <source>
        <strain evidence="6 7">CCMM003</strain>
    </source>
</reference>
<dbReference type="OrthoDB" id="265224at2"/>
<keyword evidence="7" id="KW-1185">Reference proteome</keyword>
<feature type="transmembrane region" description="Helical" evidence="5">
    <location>
        <begin position="86"/>
        <end position="107"/>
    </location>
</feature>